<dbReference type="InterPro" id="IPR001461">
    <property type="entry name" value="Aspartic_peptidase_A1"/>
</dbReference>
<dbReference type="Proteomes" id="UP000007800">
    <property type="component" value="Unassembled WGS sequence"/>
</dbReference>
<evidence type="ECO:0000313" key="10">
    <source>
        <dbReference type="Proteomes" id="UP000007800"/>
    </source>
</evidence>
<evidence type="ECO:0000256" key="4">
    <source>
        <dbReference type="ARBA" id="ARBA00022750"/>
    </source>
</evidence>
<gene>
    <name evidence="9" type="ORF">Pmar_PMAR001432</name>
</gene>
<proteinExistence type="inferred from homology"/>
<dbReference type="GO" id="GO:0006508">
    <property type="term" value="P:proteolysis"/>
    <property type="evidence" value="ECO:0007669"/>
    <property type="project" value="UniProtKB-KW"/>
</dbReference>
<keyword evidence="5" id="KW-0378">Hydrolase</keyword>
<dbReference type="InterPro" id="IPR021109">
    <property type="entry name" value="Peptidase_aspartic_dom_sf"/>
</dbReference>
<dbReference type="AlphaFoldDB" id="C5KJP5"/>
<evidence type="ECO:0000256" key="6">
    <source>
        <dbReference type="ARBA" id="ARBA00023145"/>
    </source>
</evidence>
<evidence type="ECO:0000256" key="2">
    <source>
        <dbReference type="ARBA" id="ARBA00022670"/>
    </source>
</evidence>
<dbReference type="Gene3D" id="2.40.70.10">
    <property type="entry name" value="Acid Proteases"/>
    <property type="match status" value="2"/>
</dbReference>
<dbReference type="CDD" id="cd05471">
    <property type="entry name" value="pepsin_like"/>
    <property type="match status" value="1"/>
</dbReference>
<keyword evidence="3 7" id="KW-0732">Signal</keyword>
<dbReference type="RefSeq" id="XP_002783583.1">
    <property type="nucleotide sequence ID" value="XM_002783537.1"/>
</dbReference>
<keyword evidence="6" id="KW-0865">Zymogen</keyword>
<name>C5KJP5_PERM5</name>
<dbReference type="InterPro" id="IPR034164">
    <property type="entry name" value="Pepsin-like_dom"/>
</dbReference>
<organism evidence="10">
    <name type="scientific">Perkinsus marinus (strain ATCC 50983 / TXsc)</name>
    <dbReference type="NCBI Taxonomy" id="423536"/>
    <lineage>
        <taxon>Eukaryota</taxon>
        <taxon>Sar</taxon>
        <taxon>Alveolata</taxon>
        <taxon>Perkinsozoa</taxon>
        <taxon>Perkinsea</taxon>
        <taxon>Perkinsida</taxon>
        <taxon>Perkinsidae</taxon>
        <taxon>Perkinsus</taxon>
    </lineage>
</organism>
<keyword evidence="2" id="KW-0645">Protease</keyword>
<feature type="domain" description="Peptidase A1" evidence="8">
    <location>
        <begin position="39"/>
        <end position="366"/>
    </location>
</feature>
<dbReference type="InterPro" id="IPR001969">
    <property type="entry name" value="Aspartic_peptidase_AS"/>
</dbReference>
<dbReference type="PROSITE" id="PS00141">
    <property type="entry name" value="ASP_PROTEASE"/>
    <property type="match status" value="1"/>
</dbReference>
<accession>C5KJP5</accession>
<protein>
    <submittedName>
        <fullName evidence="9">Candidapepsin-6, putative</fullName>
    </submittedName>
</protein>
<dbReference type="GeneID" id="9046107"/>
<evidence type="ECO:0000256" key="7">
    <source>
        <dbReference type="SAM" id="SignalP"/>
    </source>
</evidence>
<dbReference type="GO" id="GO:0004190">
    <property type="term" value="F:aspartic-type endopeptidase activity"/>
    <property type="evidence" value="ECO:0007669"/>
    <property type="project" value="UniProtKB-KW"/>
</dbReference>
<feature type="chain" id="PRO_5002954174" evidence="7">
    <location>
        <begin position="22"/>
        <end position="373"/>
    </location>
</feature>
<evidence type="ECO:0000256" key="5">
    <source>
        <dbReference type="ARBA" id="ARBA00022801"/>
    </source>
</evidence>
<evidence type="ECO:0000313" key="9">
    <source>
        <dbReference type="EMBL" id="EER15379.1"/>
    </source>
</evidence>
<evidence type="ECO:0000256" key="3">
    <source>
        <dbReference type="ARBA" id="ARBA00022729"/>
    </source>
</evidence>
<sequence>MSSIQLLALICVFDVLKVSRGKTLKLDVKYKHMPGYAFGLFHTLIDENGQELHALVDTGSDCFYLVWKDWYEKASGNRCSDFPIGCYRCSTPCSVGDVTRTVTFADGDVMKMFPHRAKLTIGQVSQILTFGLIFDQSSPDGISPINMIGLGYNRGHVDFPSLVTQLRSSQTITTGIFALYLYAPADPMQVSTDGGLLLGGDEPALYEGALQYVEFSMDKEYTVNIDKLQVGDGPITLGINMNLNLDTGLNFLLVPKLYYDNLIKDIIAQTGKAVGTDVDFKRSPGEKLWYFPCQYMTKLPMLHFDLGPQGITPFEMTYMNYARRSSYGTCLLTIRDYDMDAWVFPDRMLIGNYFKFDPDLRRVGIGKLKPRFS</sequence>
<dbReference type="EMBL" id="GG673606">
    <property type="protein sequence ID" value="EER15379.1"/>
    <property type="molecule type" value="Genomic_DNA"/>
</dbReference>
<keyword evidence="10" id="KW-1185">Reference proteome</keyword>
<dbReference type="InParanoid" id="C5KJP5"/>
<evidence type="ECO:0000256" key="1">
    <source>
        <dbReference type="ARBA" id="ARBA00007447"/>
    </source>
</evidence>
<comment type="similarity">
    <text evidence="1">Belongs to the peptidase A1 family.</text>
</comment>
<reference evidence="9 10" key="1">
    <citation type="submission" date="2008-07" db="EMBL/GenBank/DDBJ databases">
        <authorList>
            <person name="El-Sayed N."/>
            <person name="Caler E."/>
            <person name="Inman J."/>
            <person name="Amedeo P."/>
            <person name="Hass B."/>
            <person name="Wortman J."/>
        </authorList>
    </citation>
    <scope>NUCLEOTIDE SEQUENCE [LARGE SCALE GENOMIC DNA]</scope>
    <source>
        <strain evidence="10">ATCC 50983 / TXsc</strain>
    </source>
</reference>
<dbReference type="Pfam" id="PF00026">
    <property type="entry name" value="Asp"/>
    <property type="match status" value="1"/>
</dbReference>
<keyword evidence="4" id="KW-0064">Aspartyl protease</keyword>
<feature type="signal peptide" evidence="7">
    <location>
        <begin position="1"/>
        <end position="21"/>
    </location>
</feature>
<dbReference type="SUPFAM" id="SSF50630">
    <property type="entry name" value="Acid proteases"/>
    <property type="match status" value="1"/>
</dbReference>
<dbReference type="PROSITE" id="PS51767">
    <property type="entry name" value="PEPTIDASE_A1"/>
    <property type="match status" value="1"/>
</dbReference>
<dbReference type="PANTHER" id="PTHR47965">
    <property type="entry name" value="ASPARTYL PROTEASE-RELATED"/>
    <property type="match status" value="1"/>
</dbReference>
<dbReference type="InterPro" id="IPR033121">
    <property type="entry name" value="PEPTIDASE_A1"/>
</dbReference>
<evidence type="ECO:0000259" key="8">
    <source>
        <dbReference type="PROSITE" id="PS51767"/>
    </source>
</evidence>
<dbReference type="PANTHER" id="PTHR47965:SF12">
    <property type="entry name" value="ASPARTIC PROTEINASE 3-RELATED"/>
    <property type="match status" value="1"/>
</dbReference>